<organism evidence="13 14">
    <name type="scientific">Acidisarcina polymorpha</name>
    <dbReference type="NCBI Taxonomy" id="2211140"/>
    <lineage>
        <taxon>Bacteria</taxon>
        <taxon>Pseudomonadati</taxon>
        <taxon>Acidobacteriota</taxon>
        <taxon>Terriglobia</taxon>
        <taxon>Terriglobales</taxon>
        <taxon>Acidobacteriaceae</taxon>
        <taxon>Acidisarcina</taxon>
    </lineage>
</organism>
<evidence type="ECO:0000313" key="14">
    <source>
        <dbReference type="Proteomes" id="UP000253606"/>
    </source>
</evidence>
<evidence type="ECO:0000256" key="8">
    <source>
        <dbReference type="ARBA" id="ARBA00023180"/>
    </source>
</evidence>
<dbReference type="GO" id="GO:0030246">
    <property type="term" value="F:carbohydrate binding"/>
    <property type="evidence" value="ECO:0007669"/>
    <property type="project" value="InterPro"/>
</dbReference>
<keyword evidence="4" id="KW-0732">Signal</keyword>
<dbReference type="Proteomes" id="UP000253606">
    <property type="component" value="Chromosome"/>
</dbReference>
<keyword evidence="6 11" id="KW-1133">Transmembrane helix</keyword>
<keyword evidence="5" id="KW-0256">Endoplasmic reticulum</keyword>
<evidence type="ECO:0000256" key="10">
    <source>
        <dbReference type="SAM" id="MobiDB-lite"/>
    </source>
</evidence>
<protein>
    <submittedName>
        <fullName evidence="13">Adenylate cyclase</fullName>
    </submittedName>
</protein>
<feature type="compositionally biased region" description="Polar residues" evidence="10">
    <location>
        <begin position="123"/>
        <end position="134"/>
    </location>
</feature>
<dbReference type="PANTHER" id="PTHR13460:SF0">
    <property type="entry name" value="MALECTIN"/>
    <property type="match status" value="1"/>
</dbReference>
<evidence type="ECO:0000256" key="2">
    <source>
        <dbReference type="ARBA" id="ARBA00009141"/>
    </source>
</evidence>
<dbReference type="GO" id="GO:0016020">
    <property type="term" value="C:membrane"/>
    <property type="evidence" value="ECO:0007669"/>
    <property type="project" value="TreeGrafter"/>
</dbReference>
<feature type="domain" description="Malectin" evidence="12">
    <location>
        <begin position="244"/>
        <end position="351"/>
    </location>
</feature>
<feature type="region of interest" description="Disordered" evidence="10">
    <location>
        <begin position="118"/>
        <end position="164"/>
    </location>
</feature>
<evidence type="ECO:0000256" key="6">
    <source>
        <dbReference type="ARBA" id="ARBA00022989"/>
    </source>
</evidence>
<evidence type="ECO:0000256" key="3">
    <source>
        <dbReference type="ARBA" id="ARBA00022692"/>
    </source>
</evidence>
<keyword evidence="7 11" id="KW-0472">Membrane</keyword>
<gene>
    <name evidence="13" type="ORF">ACPOL_3368</name>
</gene>
<name>A0A2Z5G1P0_9BACT</name>
<evidence type="ECO:0000256" key="7">
    <source>
        <dbReference type="ARBA" id="ARBA00023136"/>
    </source>
</evidence>
<dbReference type="EMBL" id="CP030840">
    <property type="protein sequence ID" value="AXC12657.1"/>
    <property type="molecule type" value="Genomic_DNA"/>
</dbReference>
<dbReference type="KEGG" id="abas:ACPOL_3368"/>
<proteinExistence type="inferred from homology"/>
<dbReference type="InterPro" id="IPR039155">
    <property type="entry name" value="MLEC"/>
</dbReference>
<evidence type="ECO:0000256" key="4">
    <source>
        <dbReference type="ARBA" id="ARBA00022729"/>
    </source>
</evidence>
<feature type="domain" description="Malectin" evidence="12">
    <location>
        <begin position="399"/>
        <end position="526"/>
    </location>
</feature>
<dbReference type="PANTHER" id="PTHR13460">
    <property type="match status" value="1"/>
</dbReference>
<accession>A0A2Z5G1P0</accession>
<dbReference type="OrthoDB" id="106871at2"/>
<evidence type="ECO:0000256" key="5">
    <source>
        <dbReference type="ARBA" id="ARBA00022824"/>
    </source>
</evidence>
<dbReference type="Pfam" id="PF11721">
    <property type="entry name" value="Malectin"/>
    <property type="match status" value="2"/>
</dbReference>
<comment type="subcellular location">
    <subcellularLocation>
        <location evidence="1">Endoplasmic reticulum membrane</location>
        <topology evidence="1">Single-pass type I membrane protein</topology>
    </subcellularLocation>
</comment>
<evidence type="ECO:0000313" key="13">
    <source>
        <dbReference type="EMBL" id="AXC12657.1"/>
    </source>
</evidence>
<evidence type="ECO:0000256" key="1">
    <source>
        <dbReference type="ARBA" id="ARBA00004115"/>
    </source>
</evidence>
<sequence length="542" mass="60229">MQETSVQTSINVERKELESVLSHLERTPRLANLLRYLAERFLEGEGEQLTEYNIATEVFGRKKSEFVASEDAIARVETHRLRKRLKAYYDAEGKDHFIQILIPPGTYVPVFMDRSTEIGSPVEPSSQPGPQQTHKTPRPDLPSNKPPLGARRTGREPSEPPQGAGVAAHYARRLWLYAVCAAAVLVAVLAIYTPVRFKRAEAVKSSALSRPATAFDASSSRTPVPSSVAIPFRLIAGYTGPPQRDSVGDVWQTDQFFQGGWSLRRPAVFLPRTSDPFIYRYGRAGDFSYNIPLKPGIYELHLYFVQPSDTDQSEDAANKSIFNVSINGRLALEALDIVSDAMGRNIADERVLRDISPTSDGVLHLHLSTVVGTPSLSAIQLLSGTPHKQLPIRVIAQPTSFTDAKGQLWHPDNYFMSGRHVSHDLPANAPLDADLYTTERYGHFSYAFPVDPRDRYAVVLHFVELYFGEGEGGAGSRVFRVMCNGNTLLDAFDIYKEVGSLHMLTKTFHDLKPTAQGKLNLTFEPIRNYATVSAIEVIDESN</sequence>
<comment type="similarity">
    <text evidence="2">Belongs to the malectin family.</text>
</comment>
<dbReference type="Gene3D" id="2.60.120.430">
    <property type="entry name" value="Galactose-binding lectin"/>
    <property type="match status" value="2"/>
</dbReference>
<evidence type="ECO:0000256" key="9">
    <source>
        <dbReference type="ARBA" id="ARBA00023277"/>
    </source>
</evidence>
<reference evidence="13 14" key="1">
    <citation type="journal article" date="2018" name="Front. Microbiol.">
        <title>Hydrolytic Capabilities as a Key to Environmental Success: Chitinolytic and Cellulolytic Acidobacteria From Acidic Sub-arctic Soils and Boreal Peatlands.</title>
        <authorList>
            <person name="Belova S.E."/>
            <person name="Ravin N.V."/>
            <person name="Pankratov T.A."/>
            <person name="Rakitin A.L."/>
            <person name="Ivanova A.A."/>
            <person name="Beletsky A.V."/>
            <person name="Mardanov A.V."/>
            <person name="Sinninghe Damste J.S."/>
            <person name="Dedysh S.N."/>
        </authorList>
    </citation>
    <scope>NUCLEOTIDE SEQUENCE [LARGE SCALE GENOMIC DNA]</scope>
    <source>
        <strain evidence="13 14">SBC82</strain>
    </source>
</reference>
<keyword evidence="8" id="KW-0325">Glycoprotein</keyword>
<feature type="transmembrane region" description="Helical" evidence="11">
    <location>
        <begin position="174"/>
        <end position="195"/>
    </location>
</feature>
<keyword evidence="3 11" id="KW-0812">Transmembrane</keyword>
<evidence type="ECO:0000256" key="11">
    <source>
        <dbReference type="SAM" id="Phobius"/>
    </source>
</evidence>
<dbReference type="AlphaFoldDB" id="A0A2Z5G1P0"/>
<dbReference type="RefSeq" id="WP_114207808.1">
    <property type="nucleotide sequence ID" value="NZ_CP030840.1"/>
</dbReference>
<keyword evidence="9" id="KW-0119">Carbohydrate metabolism</keyword>
<keyword evidence="14" id="KW-1185">Reference proteome</keyword>
<evidence type="ECO:0000259" key="12">
    <source>
        <dbReference type="Pfam" id="PF11721"/>
    </source>
</evidence>
<dbReference type="InterPro" id="IPR021720">
    <property type="entry name" value="Malectin_dom"/>
</dbReference>